<dbReference type="Gene3D" id="3.10.450.50">
    <property type="match status" value="1"/>
</dbReference>
<dbReference type="SUPFAM" id="SSF54427">
    <property type="entry name" value="NTF2-like"/>
    <property type="match status" value="1"/>
</dbReference>
<dbReference type="GO" id="GO:0030638">
    <property type="term" value="P:polyketide metabolic process"/>
    <property type="evidence" value="ECO:0007669"/>
    <property type="project" value="InterPro"/>
</dbReference>
<accession>A0A6V8HBL5</accession>
<gene>
    <name evidence="1" type="ORF">TCE0_033r08988</name>
</gene>
<evidence type="ECO:0008006" key="3">
    <source>
        <dbReference type="Google" id="ProtNLM"/>
    </source>
</evidence>
<organism evidence="1 2">
    <name type="scientific">Talaromyces pinophilus</name>
    <name type="common">Penicillium pinophilum</name>
    <dbReference type="NCBI Taxonomy" id="128442"/>
    <lineage>
        <taxon>Eukaryota</taxon>
        <taxon>Fungi</taxon>
        <taxon>Dikarya</taxon>
        <taxon>Ascomycota</taxon>
        <taxon>Pezizomycotina</taxon>
        <taxon>Eurotiomycetes</taxon>
        <taxon>Eurotiomycetidae</taxon>
        <taxon>Eurotiales</taxon>
        <taxon>Trichocomaceae</taxon>
        <taxon>Talaromyces</taxon>
        <taxon>Talaromyces sect. Talaromyces</taxon>
    </lineage>
</organism>
<reference evidence="2" key="1">
    <citation type="journal article" date="2015" name="Genome Announc.">
        <title>Draft genome sequence of Talaromyces cellulolyticus strain Y-94, a source of lignocellulosic biomass-degrading enzymes.</title>
        <authorList>
            <person name="Fujii T."/>
            <person name="Koike H."/>
            <person name="Sawayama S."/>
            <person name="Yano S."/>
            <person name="Inoue H."/>
        </authorList>
    </citation>
    <scope>NUCLEOTIDE SEQUENCE [LARGE SCALE GENOMIC DNA]</scope>
    <source>
        <strain evidence="2">Y-94</strain>
    </source>
</reference>
<dbReference type="InterPro" id="IPR032710">
    <property type="entry name" value="NTF2-like_dom_sf"/>
</dbReference>
<dbReference type="PANTHER" id="PTHR38436">
    <property type="entry name" value="POLYKETIDE CYCLASE SNOAL-LIKE DOMAIN"/>
    <property type="match status" value="1"/>
</dbReference>
<dbReference type="Proteomes" id="UP000053095">
    <property type="component" value="Unassembled WGS sequence"/>
</dbReference>
<sequence>MEASTKFNTCTSNQFIPITINLNPQELSPQKDIIRRFYKDLWDKQDTSIIPALINPDFKFRGSLGPILRGRSEFASYVHWLTGILDSYSSDILDLIEERNKVTAKLRFHGMHRNGSLFGQPPTGKWAWWDGVAIFTFENDKINDLWVLGDVHGLMGRLKEAESEIEFIADRSARVSSNETPSMVRPRLIKSASWFSFRPVPSGRPVAYLPKKAKPSPNHRVFGAITTQPQAGS</sequence>
<keyword evidence="2" id="KW-1185">Reference proteome</keyword>
<name>A0A6V8HBL5_TALPI</name>
<comment type="caution">
    <text evidence="1">The sequence shown here is derived from an EMBL/GenBank/DDBJ whole genome shotgun (WGS) entry which is preliminary data.</text>
</comment>
<evidence type="ECO:0000313" key="1">
    <source>
        <dbReference type="EMBL" id="GAM38339.1"/>
    </source>
</evidence>
<dbReference type="InterPro" id="IPR009959">
    <property type="entry name" value="Cyclase_SnoaL-like"/>
</dbReference>
<evidence type="ECO:0000313" key="2">
    <source>
        <dbReference type="Proteomes" id="UP000053095"/>
    </source>
</evidence>
<dbReference type="Pfam" id="PF07366">
    <property type="entry name" value="SnoaL"/>
    <property type="match status" value="1"/>
</dbReference>
<dbReference type="PANTHER" id="PTHR38436:SF1">
    <property type="entry name" value="ESTER CYCLASE"/>
    <property type="match status" value="1"/>
</dbReference>
<dbReference type="AlphaFoldDB" id="A0A6V8HBL5"/>
<proteinExistence type="predicted"/>
<protein>
    <recommendedName>
        <fullName evidence="3">SnoaL-like polyketide cyclase</fullName>
    </recommendedName>
</protein>
<dbReference type="EMBL" id="DF933829">
    <property type="protein sequence ID" value="GAM38339.1"/>
    <property type="molecule type" value="Genomic_DNA"/>
</dbReference>